<proteinExistence type="predicted"/>
<protein>
    <submittedName>
        <fullName evidence="2">Uncharacterized protein</fullName>
    </submittedName>
</protein>
<feature type="compositionally biased region" description="Polar residues" evidence="1">
    <location>
        <begin position="132"/>
        <end position="141"/>
    </location>
</feature>
<evidence type="ECO:0000313" key="2">
    <source>
        <dbReference type="EMBL" id="BDT62077.1"/>
    </source>
</evidence>
<feature type="region of interest" description="Disordered" evidence="1">
    <location>
        <begin position="99"/>
        <end position="141"/>
    </location>
</feature>
<feature type="compositionally biased region" description="Polar residues" evidence="1">
    <location>
        <begin position="75"/>
        <end position="84"/>
    </location>
</feature>
<feature type="compositionally biased region" description="Basic and acidic residues" evidence="1">
    <location>
        <begin position="121"/>
        <end position="131"/>
    </location>
</feature>
<accession>A0A9C7CCS4</accession>
<name>A0A9C7CCS4_9VIRU</name>
<reference evidence="2" key="1">
    <citation type="submission" date="2022-10" db="EMBL/GenBank/DDBJ databases">
        <title>Genome sequences of endogenous nimaviruses in decapod crustaceans.</title>
        <authorList>
            <person name="Kawato S."/>
            <person name="Nozaki R."/>
            <person name="Kondo H."/>
            <person name="Hirono I."/>
        </authorList>
    </citation>
    <scope>NUCLEOTIDE SEQUENCE</scope>
    <source>
        <strain evidence="2">Mikawa2016</strain>
    </source>
</reference>
<feature type="compositionally biased region" description="Basic and acidic residues" evidence="1">
    <location>
        <begin position="99"/>
        <end position="111"/>
    </location>
</feature>
<organism evidence="2">
    <name type="scientific">Penaeus monodon majanivirus B</name>
    <dbReference type="NCBI Taxonomy" id="2984272"/>
    <lineage>
        <taxon>Viruses</taxon>
        <taxon>Viruses incertae sedis</taxon>
        <taxon>Naldaviricetes</taxon>
        <taxon>Nimaviridae</taxon>
    </lineage>
</organism>
<feature type="compositionally biased region" description="Basic and acidic residues" evidence="1">
    <location>
        <begin position="60"/>
        <end position="70"/>
    </location>
</feature>
<feature type="region of interest" description="Disordered" evidence="1">
    <location>
        <begin position="54"/>
        <end position="84"/>
    </location>
</feature>
<evidence type="ECO:0000256" key="1">
    <source>
        <dbReference type="SAM" id="MobiDB-lite"/>
    </source>
</evidence>
<sequence>MNLNKDNRNRELVSSVTPVASALYRRRCSSKPESPHKLLAPPKALTKFIFDDTSSVDSKMSTEQKKKSPVGEDGTATSVTSDVTTKNILSAEMNQLNDSHHISESEHESNHPLRMINSTTHADDGERKPEPKNSSTESLCSSWLNEEIKESLTKSLGGGNRLEVARGASPVGERRAESKINRPDGTETVSVMSDVTTKCTLLGLSEQVTETLTESTGGGVQLEVDRHVRSRRTFVPGPDQLNGLVDVTFDSIHVLEDDDRETTHPLEIVNSVTHELVDV</sequence>
<dbReference type="EMBL" id="LC738871">
    <property type="protein sequence ID" value="BDT62077.1"/>
    <property type="molecule type" value="Genomic_DNA"/>
</dbReference>